<evidence type="ECO:0000313" key="1">
    <source>
        <dbReference type="EMBL" id="KAL0569503.1"/>
    </source>
</evidence>
<reference evidence="1 2" key="1">
    <citation type="submission" date="2024-02" db="EMBL/GenBank/DDBJ databases">
        <title>A draft genome for the cacao thread blight pathogen Marasmius crinis-equi.</title>
        <authorList>
            <person name="Cohen S.P."/>
            <person name="Baruah I.K."/>
            <person name="Amoako-Attah I."/>
            <person name="Bukari Y."/>
            <person name="Meinhardt L.W."/>
            <person name="Bailey B.A."/>
        </authorList>
    </citation>
    <scope>NUCLEOTIDE SEQUENCE [LARGE SCALE GENOMIC DNA]</scope>
    <source>
        <strain evidence="1 2">GH-76</strain>
    </source>
</reference>
<dbReference type="Proteomes" id="UP001465976">
    <property type="component" value="Unassembled WGS sequence"/>
</dbReference>
<organism evidence="1 2">
    <name type="scientific">Marasmius crinis-equi</name>
    <dbReference type="NCBI Taxonomy" id="585013"/>
    <lineage>
        <taxon>Eukaryota</taxon>
        <taxon>Fungi</taxon>
        <taxon>Dikarya</taxon>
        <taxon>Basidiomycota</taxon>
        <taxon>Agaricomycotina</taxon>
        <taxon>Agaricomycetes</taxon>
        <taxon>Agaricomycetidae</taxon>
        <taxon>Agaricales</taxon>
        <taxon>Marasmiineae</taxon>
        <taxon>Marasmiaceae</taxon>
        <taxon>Marasmius</taxon>
    </lineage>
</organism>
<protein>
    <submittedName>
        <fullName evidence="1">Uncharacterized protein</fullName>
    </submittedName>
</protein>
<evidence type="ECO:0000313" key="2">
    <source>
        <dbReference type="Proteomes" id="UP001465976"/>
    </source>
</evidence>
<feature type="non-terminal residue" evidence="1">
    <location>
        <position position="1"/>
    </location>
</feature>
<sequence length="431" mass="50213">YYQHLYTLDCQVEHTDCESLQDLGLWIIKKRSDPAGREWTGRKTVQESNHLMAYLREQWELQKQMQTQPLPKHSSQRGKKAVQEVLCLRELLAILKGQWDKLERAILDIDLNNQDENVKKLLVVKKNIADVEKKGQRDARDSHLTLSPYLHERINALALKAWLVVLLQSRKFQRDRLEPSFHKQINEAKIHSQIAQSVKRKDPGIQKLACSYNEKVLTVERMVALRKAPRNAVPPKCIPMDQLFSLDVDNEIWQDMGLTDEWDITTPPPWLADDSVRSRIQGMLDINRSQEELLRLHHERNAMQYWFSEEWAVLGEALEWTVHPDVVHQLLQKKHELLQLCCWWQHDLGNFGALEGLPDWGPSAEELCDMLLDMEGEFLDHEGDCKGRCQIDIDEEEEEEDEVVDCDEDTYYTVIGFDTVEGQDNNSDTEG</sequence>
<accession>A0ABR3F2R9</accession>
<proteinExistence type="predicted"/>
<keyword evidence="2" id="KW-1185">Reference proteome</keyword>
<name>A0ABR3F2R9_9AGAR</name>
<dbReference type="EMBL" id="JBAHYK010001104">
    <property type="protein sequence ID" value="KAL0569503.1"/>
    <property type="molecule type" value="Genomic_DNA"/>
</dbReference>
<comment type="caution">
    <text evidence="1">The sequence shown here is derived from an EMBL/GenBank/DDBJ whole genome shotgun (WGS) entry which is preliminary data.</text>
</comment>
<gene>
    <name evidence="1" type="ORF">V5O48_012463</name>
</gene>